<dbReference type="Proteomes" id="UP000831607">
    <property type="component" value="Chromosome"/>
</dbReference>
<keyword evidence="1" id="KW-1208">Phospholipid metabolism</keyword>
<dbReference type="EMBL" id="CP063982">
    <property type="protein sequence ID" value="UOD51528.1"/>
    <property type="molecule type" value="Genomic_DNA"/>
</dbReference>
<comment type="subcellular location">
    <subcellularLocation>
        <location evidence="1">Cell inner membrane</location>
        <topology evidence="1">Multi-pass membrane protein</topology>
    </subcellularLocation>
</comment>
<evidence type="ECO:0000256" key="2">
    <source>
        <dbReference type="SAM" id="Phobius"/>
    </source>
</evidence>
<sequence length="172" mass="18904">MSQRHRVDWPSLKWVFARAHRALAFGFGSGLIRPGSGTWGSVLGLGLWWPLNSVLSASVLALFVLLAALAGIWICQRTVDELGVPDHVGIVWDEIVAVWIVLWALPPVLWIALVGFVLFRVFDVAKPWPIRTLDASVAGGLGVMLDDLVAALYAVVLGWAIWWFWGYFGALG</sequence>
<dbReference type="CDD" id="cd06971">
    <property type="entry name" value="PgpA"/>
    <property type="match status" value="1"/>
</dbReference>
<evidence type="ECO:0000256" key="1">
    <source>
        <dbReference type="PIRNR" id="PIRNR006162"/>
    </source>
</evidence>
<dbReference type="PANTHER" id="PTHR36305:SF1">
    <property type="entry name" value="PHOSPHATIDYLGLYCEROPHOSPHATASE A"/>
    <property type="match status" value="1"/>
</dbReference>
<keyword evidence="1" id="KW-0460">Magnesium</keyword>
<proteinExistence type="predicted"/>
<feature type="domain" description="YutG/PgpA" evidence="3">
    <location>
        <begin position="23"/>
        <end position="161"/>
    </location>
</feature>
<dbReference type="InterPro" id="IPR026037">
    <property type="entry name" value="PgpA"/>
</dbReference>
<organism evidence="4 5">
    <name type="scientific">Orrella daihaiensis</name>
    <dbReference type="NCBI Taxonomy" id="2782176"/>
    <lineage>
        <taxon>Bacteria</taxon>
        <taxon>Pseudomonadati</taxon>
        <taxon>Pseudomonadota</taxon>
        <taxon>Betaproteobacteria</taxon>
        <taxon>Burkholderiales</taxon>
        <taxon>Alcaligenaceae</taxon>
        <taxon>Orrella</taxon>
    </lineage>
</organism>
<keyword evidence="5" id="KW-1185">Reference proteome</keyword>
<keyword evidence="1" id="KW-0595">Phospholipid degradation</keyword>
<keyword evidence="1" id="KW-0378">Hydrolase</keyword>
<keyword evidence="1" id="KW-0443">Lipid metabolism</keyword>
<feature type="transmembrane region" description="Helical" evidence="2">
    <location>
        <begin position="148"/>
        <end position="168"/>
    </location>
</feature>
<dbReference type="InterPro" id="IPR036681">
    <property type="entry name" value="PgpA-like_sf"/>
</dbReference>
<accession>A0ABY4ANI3</accession>
<protein>
    <recommendedName>
        <fullName evidence="1">Phosphatidylglycerophosphatase A</fullName>
        <ecNumber evidence="1">3.1.3.27</ecNumber>
    </recommendedName>
    <alternativeName>
        <fullName evidence="1">Phosphatidylglycerolphosphate phosphatase A</fullName>
    </alternativeName>
</protein>
<dbReference type="PANTHER" id="PTHR36305">
    <property type="entry name" value="PHOSPHATIDYLGLYCEROPHOSPHATASE A"/>
    <property type="match status" value="1"/>
</dbReference>
<dbReference type="Pfam" id="PF04608">
    <property type="entry name" value="PgpA"/>
    <property type="match status" value="1"/>
</dbReference>
<feature type="transmembrane region" description="Helical" evidence="2">
    <location>
        <begin position="54"/>
        <end position="75"/>
    </location>
</feature>
<dbReference type="EC" id="3.1.3.27" evidence="1"/>
<evidence type="ECO:0000313" key="4">
    <source>
        <dbReference type="EMBL" id="UOD51528.1"/>
    </source>
</evidence>
<evidence type="ECO:0000259" key="3">
    <source>
        <dbReference type="Pfam" id="PF04608"/>
    </source>
</evidence>
<keyword evidence="1" id="KW-0442">Lipid degradation</keyword>
<comment type="function">
    <text evidence="1">Lipid phosphatase which dephosphorylates phosphatidylglycerophosphate (PGP) to phosphatidylglycerol (PG).</text>
</comment>
<evidence type="ECO:0000313" key="5">
    <source>
        <dbReference type="Proteomes" id="UP000831607"/>
    </source>
</evidence>
<comment type="catalytic activity">
    <reaction evidence="1">
        <text>a 1,2-diacyl-sn-glycero-3-phospho-(1'-sn-glycero-3'-phosphate) + H2O = a 1,2-diacyl-sn-glycero-3-phospho-(1'-sn-glycerol) + phosphate</text>
        <dbReference type="Rhea" id="RHEA:33751"/>
        <dbReference type="ChEBI" id="CHEBI:15377"/>
        <dbReference type="ChEBI" id="CHEBI:43474"/>
        <dbReference type="ChEBI" id="CHEBI:60110"/>
        <dbReference type="ChEBI" id="CHEBI:64716"/>
        <dbReference type="EC" id="3.1.3.27"/>
    </reaction>
</comment>
<comment type="cofactor">
    <cofactor evidence="1">
        <name>Mg(2+)</name>
        <dbReference type="ChEBI" id="CHEBI:18420"/>
    </cofactor>
</comment>
<comment type="pathway">
    <text evidence="1">Phospholipid metabolism; phosphatidylglycerol biosynthesis; phosphatidylglycerol from CDP-diacylglycerol: step 2/2.</text>
</comment>
<dbReference type="SUPFAM" id="SSF101307">
    <property type="entry name" value="YutG-like"/>
    <property type="match status" value="1"/>
</dbReference>
<keyword evidence="1 2" id="KW-0472">Membrane</keyword>
<gene>
    <name evidence="4" type="ORF">DHf2319_02430</name>
</gene>
<keyword evidence="1" id="KW-1003">Cell membrane</keyword>
<keyword evidence="1" id="KW-0997">Cell inner membrane</keyword>
<name>A0ABY4ANI3_9BURK</name>
<keyword evidence="1 2" id="KW-0812">Transmembrane</keyword>
<dbReference type="InterPro" id="IPR007686">
    <property type="entry name" value="YutG/PgpA"/>
</dbReference>
<reference evidence="4 5" key="1">
    <citation type="submission" date="2020-11" db="EMBL/GenBank/DDBJ databases">
        <title>Algicoccus daihaiensis sp.nov., isolated from Daihai Lake in Inner Mongolia.</title>
        <authorList>
            <person name="Kai J."/>
        </authorList>
    </citation>
    <scope>NUCLEOTIDE SEQUENCE [LARGE SCALE GENOMIC DNA]</scope>
    <source>
        <strain evidence="5">f23</strain>
    </source>
</reference>
<keyword evidence="1" id="KW-0479">Metal-binding</keyword>
<keyword evidence="2" id="KW-1133">Transmembrane helix</keyword>
<dbReference type="PIRSF" id="PIRSF006162">
    <property type="entry name" value="PgpA"/>
    <property type="match status" value="1"/>
</dbReference>
<feature type="transmembrane region" description="Helical" evidence="2">
    <location>
        <begin position="96"/>
        <end position="119"/>
    </location>
</feature>